<sequence>MDHGEMSTKETTNVKLIPGYENVMELVQRREEMKAVEKRMKNFIGEKKIDDLNLRELIEFEKKLEAKQPKKMEKICLKDMTEETKDLIILKEFVNFKIGEMQTKISSPQDDEFDIIMEVGKKEDVKGLKMRMKVFIGEKEFEDIHLEELIEFSRKLEALYPKSVKDVHLDDMKGEIKDIIIMKEIVKKMIAKRDPTSSKTTIIDDYF</sequence>
<gene>
    <name evidence="1" type="ORF">ARALYDRAFT_494341</name>
</gene>
<proteinExistence type="predicted"/>
<dbReference type="HOGENOM" id="CLU_1327965_0_0_1"/>
<evidence type="ECO:0000313" key="2">
    <source>
        <dbReference type="Proteomes" id="UP000008694"/>
    </source>
</evidence>
<organism evidence="2">
    <name type="scientific">Arabidopsis lyrata subsp. lyrata</name>
    <name type="common">Lyre-leaved rock-cress</name>
    <dbReference type="NCBI Taxonomy" id="81972"/>
    <lineage>
        <taxon>Eukaryota</taxon>
        <taxon>Viridiplantae</taxon>
        <taxon>Streptophyta</taxon>
        <taxon>Embryophyta</taxon>
        <taxon>Tracheophyta</taxon>
        <taxon>Spermatophyta</taxon>
        <taxon>Magnoliopsida</taxon>
        <taxon>eudicotyledons</taxon>
        <taxon>Gunneridae</taxon>
        <taxon>Pentapetalae</taxon>
        <taxon>rosids</taxon>
        <taxon>malvids</taxon>
        <taxon>Brassicales</taxon>
        <taxon>Brassicaceae</taxon>
        <taxon>Camelineae</taxon>
        <taxon>Arabidopsis</taxon>
    </lineage>
</organism>
<keyword evidence="2" id="KW-1185">Reference proteome</keyword>
<accession>D7MRY5</accession>
<dbReference type="Proteomes" id="UP000008694">
    <property type="component" value="Unassembled WGS sequence"/>
</dbReference>
<evidence type="ECO:0000313" key="1">
    <source>
        <dbReference type="EMBL" id="EFH41459.1"/>
    </source>
</evidence>
<dbReference type="STRING" id="81972.D7MRY5"/>
<dbReference type="EMBL" id="GL348720">
    <property type="protein sequence ID" value="EFH41459.1"/>
    <property type="molecule type" value="Genomic_DNA"/>
</dbReference>
<dbReference type="AlphaFoldDB" id="D7MRY5"/>
<reference evidence="2" key="1">
    <citation type="journal article" date="2011" name="Nat. Genet.">
        <title>The Arabidopsis lyrata genome sequence and the basis of rapid genome size change.</title>
        <authorList>
            <person name="Hu T.T."/>
            <person name="Pattyn P."/>
            <person name="Bakker E.G."/>
            <person name="Cao J."/>
            <person name="Cheng J.-F."/>
            <person name="Clark R.M."/>
            <person name="Fahlgren N."/>
            <person name="Fawcett J.A."/>
            <person name="Grimwood J."/>
            <person name="Gundlach H."/>
            <person name="Haberer G."/>
            <person name="Hollister J.D."/>
            <person name="Ossowski S."/>
            <person name="Ottilar R.P."/>
            <person name="Salamov A.A."/>
            <person name="Schneeberger K."/>
            <person name="Spannagl M."/>
            <person name="Wang X."/>
            <person name="Yang L."/>
            <person name="Nasrallah M.E."/>
            <person name="Bergelson J."/>
            <person name="Carrington J.C."/>
            <person name="Gaut B.S."/>
            <person name="Schmutz J."/>
            <person name="Mayer K.F.X."/>
            <person name="Van de Peer Y."/>
            <person name="Grigoriev I.V."/>
            <person name="Nordborg M."/>
            <person name="Weigel D."/>
            <person name="Guo Y.-L."/>
        </authorList>
    </citation>
    <scope>NUCLEOTIDE SEQUENCE [LARGE SCALE GENOMIC DNA]</scope>
    <source>
        <strain evidence="2">cv. MN47</strain>
    </source>
</reference>
<dbReference type="Gramene" id="fgenesh2_kg.8__157__AT5G46300.1">
    <property type="protein sequence ID" value="fgenesh2_kg.8__157__AT5G46300.1"/>
    <property type="gene ID" value="fgenesh2_kg.8__157__AT5G46300.1"/>
</dbReference>
<protein>
    <submittedName>
        <fullName evidence="1">Uncharacterized protein</fullName>
    </submittedName>
</protein>
<name>D7MRY5_ARALL</name>